<evidence type="ECO:0000313" key="7">
    <source>
        <dbReference type="EMBL" id="TMW57342.1"/>
    </source>
</evidence>
<dbReference type="EMBL" id="SPLM01000144">
    <property type="protein sequence ID" value="TMW57342.1"/>
    <property type="molecule type" value="Genomic_DNA"/>
</dbReference>
<organism evidence="7 8">
    <name type="scientific">Pythium oligandrum</name>
    <name type="common">Mycoparasitic fungus</name>
    <dbReference type="NCBI Taxonomy" id="41045"/>
    <lineage>
        <taxon>Eukaryota</taxon>
        <taxon>Sar</taxon>
        <taxon>Stramenopiles</taxon>
        <taxon>Oomycota</taxon>
        <taxon>Peronosporomycetes</taxon>
        <taxon>Pythiales</taxon>
        <taxon>Pythiaceae</taxon>
        <taxon>Pythium</taxon>
    </lineage>
</organism>
<sequence>MGSGSENQRQQRQVATIADVAKSSLLCKQGYINGKWVDAQDKATFPVKHPATEECITEIAALGPNETQKAIEAAVHAQKEWKKTSPLTRSQLLKKWYQLVVDNIDEIALLTTAEAGKPLAESKGEAVYAAGFIDFFAHECMHSGGFVVPANSATDRMIAVTEPVGVCAIITPWNFPLAMITRKLAPCLAAGCSAVLRPACETPLSALALVKLAEQAGFPKGVINIIISPHEHSSDVGKALATNEQIRKLSFTGSTRVGRLLMEQSSVNVKRISLELGGNAPFIVFEDADLDAAVKGLLGIKFKNDGQVCITSNRVFVHSSIFETFKKQFVKEVKNLKMGSPFSEDTNLGPLINTKSYKKVSELVQDALDKGAEAVTGGKGADSTTYGHNFYEPTVLVNVKDSMRVWSEEIFGPVVPLIPFDNEQQVLEIANDTISGLAGYFFTRDLARAWRVAGALECGMIGVNSGDISTAQAPFGGVKQSGVGREGSFMGIQEYLETKLIAMGGLA</sequence>
<dbReference type="GO" id="GO:0004777">
    <property type="term" value="F:succinate-semialdehyde dehydrogenase (NAD+) activity"/>
    <property type="evidence" value="ECO:0007669"/>
    <property type="project" value="TreeGrafter"/>
</dbReference>
<dbReference type="FunFam" id="3.40.309.10:FF:000004">
    <property type="entry name" value="Succinate-semialdehyde dehydrogenase I"/>
    <property type="match status" value="1"/>
</dbReference>
<dbReference type="PANTHER" id="PTHR43353">
    <property type="entry name" value="SUCCINATE-SEMIALDEHYDE DEHYDROGENASE, MITOCHONDRIAL"/>
    <property type="match status" value="1"/>
</dbReference>
<keyword evidence="3 5" id="KW-0560">Oxidoreductase</keyword>
<dbReference type="Gene3D" id="3.40.309.10">
    <property type="entry name" value="Aldehyde Dehydrogenase, Chain A, domain 2"/>
    <property type="match status" value="1"/>
</dbReference>
<accession>A0A8K1C7A6</accession>
<keyword evidence="8" id="KW-1185">Reference proteome</keyword>
<dbReference type="CDD" id="cd07103">
    <property type="entry name" value="ALDH_F5_SSADH_GabD"/>
    <property type="match status" value="1"/>
</dbReference>
<dbReference type="InterPro" id="IPR029510">
    <property type="entry name" value="Ald_DH_CS_GLU"/>
</dbReference>
<dbReference type="InterPro" id="IPR016161">
    <property type="entry name" value="Ald_DH/histidinol_DH"/>
</dbReference>
<dbReference type="Gene3D" id="3.40.605.10">
    <property type="entry name" value="Aldehyde Dehydrogenase, Chain A, domain 1"/>
    <property type="match status" value="1"/>
</dbReference>
<evidence type="ECO:0000256" key="2">
    <source>
        <dbReference type="ARBA" id="ARBA00009986"/>
    </source>
</evidence>
<comment type="pathway">
    <text evidence="1">Amino-acid degradation; 4-aminobutanoate degradation.</text>
</comment>
<evidence type="ECO:0000256" key="4">
    <source>
        <dbReference type="PROSITE-ProRule" id="PRU10007"/>
    </source>
</evidence>
<dbReference type="PANTHER" id="PTHR43353:SF5">
    <property type="entry name" value="SUCCINATE-SEMIALDEHYDE DEHYDROGENASE, MITOCHONDRIAL"/>
    <property type="match status" value="1"/>
</dbReference>
<dbReference type="InterPro" id="IPR050740">
    <property type="entry name" value="Aldehyde_DH_Superfamily"/>
</dbReference>
<dbReference type="GO" id="GO:0009450">
    <property type="term" value="P:gamma-aminobutyric acid catabolic process"/>
    <property type="evidence" value="ECO:0007669"/>
    <property type="project" value="TreeGrafter"/>
</dbReference>
<evidence type="ECO:0000313" key="8">
    <source>
        <dbReference type="Proteomes" id="UP000794436"/>
    </source>
</evidence>
<evidence type="ECO:0000259" key="6">
    <source>
        <dbReference type="Pfam" id="PF00171"/>
    </source>
</evidence>
<dbReference type="OrthoDB" id="310895at2759"/>
<evidence type="ECO:0000256" key="5">
    <source>
        <dbReference type="RuleBase" id="RU003345"/>
    </source>
</evidence>
<evidence type="ECO:0000256" key="1">
    <source>
        <dbReference type="ARBA" id="ARBA00005176"/>
    </source>
</evidence>
<reference evidence="7" key="1">
    <citation type="submission" date="2019-03" db="EMBL/GenBank/DDBJ databases">
        <title>Long read genome sequence of the mycoparasitic Pythium oligandrum ATCC 38472 isolated from sugarbeet rhizosphere.</title>
        <authorList>
            <person name="Gaulin E."/>
        </authorList>
    </citation>
    <scope>NUCLEOTIDE SEQUENCE</scope>
    <source>
        <strain evidence="7">ATCC 38472_TT</strain>
    </source>
</reference>
<dbReference type="InterPro" id="IPR016163">
    <property type="entry name" value="Ald_DH_C"/>
</dbReference>
<dbReference type="PROSITE" id="PS00687">
    <property type="entry name" value="ALDEHYDE_DEHYDR_GLU"/>
    <property type="match status" value="1"/>
</dbReference>
<protein>
    <recommendedName>
        <fullName evidence="6">Aldehyde dehydrogenase domain-containing protein</fullName>
    </recommendedName>
</protein>
<dbReference type="InterPro" id="IPR015590">
    <property type="entry name" value="Aldehyde_DH_dom"/>
</dbReference>
<dbReference type="AlphaFoldDB" id="A0A8K1C7A6"/>
<evidence type="ECO:0000256" key="3">
    <source>
        <dbReference type="ARBA" id="ARBA00023002"/>
    </source>
</evidence>
<dbReference type="Pfam" id="PF00171">
    <property type="entry name" value="Aldedh"/>
    <property type="match status" value="1"/>
</dbReference>
<feature type="active site" evidence="4">
    <location>
        <position position="275"/>
    </location>
</feature>
<comment type="caution">
    <text evidence="7">The sequence shown here is derived from an EMBL/GenBank/DDBJ whole genome shotgun (WGS) entry which is preliminary data.</text>
</comment>
<proteinExistence type="inferred from homology"/>
<name>A0A8K1C7A6_PYTOL</name>
<dbReference type="InterPro" id="IPR016162">
    <property type="entry name" value="Ald_DH_N"/>
</dbReference>
<dbReference type="FunFam" id="3.40.605.10:FF:000005">
    <property type="entry name" value="Succinate-semialdehyde dehydrogenase I"/>
    <property type="match status" value="1"/>
</dbReference>
<comment type="similarity">
    <text evidence="2 5">Belongs to the aldehyde dehydrogenase family.</text>
</comment>
<feature type="domain" description="Aldehyde dehydrogenase" evidence="6">
    <location>
        <begin position="36"/>
        <end position="500"/>
    </location>
</feature>
<dbReference type="Proteomes" id="UP000794436">
    <property type="component" value="Unassembled WGS sequence"/>
</dbReference>
<gene>
    <name evidence="7" type="ORF">Poli38472_003267</name>
</gene>
<dbReference type="SUPFAM" id="SSF53720">
    <property type="entry name" value="ALDH-like"/>
    <property type="match status" value="1"/>
</dbReference>